<proteinExistence type="predicted"/>
<name>A0A4P7L366_9BURK</name>
<dbReference type="OrthoDB" id="9815592at2"/>
<organism evidence="1 2">
    <name type="scientific">Cupriavidus oxalaticus</name>
    <dbReference type="NCBI Taxonomy" id="96344"/>
    <lineage>
        <taxon>Bacteria</taxon>
        <taxon>Pseudomonadati</taxon>
        <taxon>Pseudomonadota</taxon>
        <taxon>Betaproteobacteria</taxon>
        <taxon>Burkholderiales</taxon>
        <taxon>Burkholderiaceae</taxon>
        <taxon>Cupriavidus</taxon>
    </lineage>
</organism>
<accession>A0A4P7L366</accession>
<evidence type="ECO:0000313" key="2">
    <source>
        <dbReference type="Proteomes" id="UP000295294"/>
    </source>
</evidence>
<reference evidence="1 2" key="1">
    <citation type="submission" date="2019-03" db="EMBL/GenBank/DDBJ databases">
        <title>Efficiently degradation of phenoxyalkanoic acid herbicides by Cupriavidus oxalaticus strain X32.</title>
        <authorList>
            <person name="Sheng X."/>
        </authorList>
    </citation>
    <scope>NUCLEOTIDE SEQUENCE [LARGE SCALE GENOMIC DNA]</scope>
    <source>
        <strain evidence="1 2">X32</strain>
    </source>
</reference>
<dbReference type="PANTHER" id="PTHR23416">
    <property type="entry name" value="SIALIC ACID SYNTHASE-RELATED"/>
    <property type="match status" value="1"/>
</dbReference>
<dbReference type="KEGG" id="cox:E0W60_00070"/>
<dbReference type="Gene3D" id="2.160.10.10">
    <property type="entry name" value="Hexapeptide repeat proteins"/>
    <property type="match status" value="1"/>
</dbReference>
<dbReference type="RefSeq" id="WP_135702492.1">
    <property type="nucleotide sequence ID" value="NZ_CP038634.1"/>
</dbReference>
<evidence type="ECO:0000313" key="1">
    <source>
        <dbReference type="EMBL" id="QBY49680.1"/>
    </source>
</evidence>
<dbReference type="EMBL" id="CP038634">
    <property type="protein sequence ID" value="QBY49680.1"/>
    <property type="molecule type" value="Genomic_DNA"/>
</dbReference>
<gene>
    <name evidence="1" type="ORF">E0W60_00070</name>
</gene>
<dbReference type="InterPro" id="IPR011004">
    <property type="entry name" value="Trimer_LpxA-like_sf"/>
</dbReference>
<dbReference type="PANTHER" id="PTHR23416:SF78">
    <property type="entry name" value="LIPOPOLYSACCHARIDE BIOSYNTHESIS O-ACETYL TRANSFERASE WBBJ-RELATED"/>
    <property type="match status" value="1"/>
</dbReference>
<sequence>MKDPVALYESYCLLCKNNLSKPIWYEDGFLNRDRLAEGEVRGNLDRLSLFSSARTFAEKVNFHGEGALTLIVEFWARISNLNINVSAGDLTLFVGPYSGISNLVVQSFDRGGWICFGAGNTVNTGNILVQGDGAGVFFWHDCMFSTNFHVRASDSHGIFSYDTRTRINHDASIRVGDHSWVGRSVMISKGVWAEDDIVFGQGAVVSGKLSGSSIYAGVPARKVRENVTWERARIKHLDDLPSTYYYRPRQKAVNSFLLDDQPFHPHVTFAYRDIRNSSLISKKYPWISR</sequence>
<dbReference type="InterPro" id="IPR051159">
    <property type="entry name" value="Hexapeptide_acetyltransf"/>
</dbReference>
<dbReference type="Proteomes" id="UP000295294">
    <property type="component" value="Chromosome 1"/>
</dbReference>
<dbReference type="SUPFAM" id="SSF51161">
    <property type="entry name" value="Trimeric LpxA-like enzymes"/>
    <property type="match status" value="1"/>
</dbReference>
<dbReference type="AlphaFoldDB" id="A0A4P7L366"/>
<protein>
    <recommendedName>
        <fullName evidence="3">Acyltransferase</fullName>
    </recommendedName>
</protein>
<evidence type="ECO:0008006" key="3">
    <source>
        <dbReference type="Google" id="ProtNLM"/>
    </source>
</evidence>